<gene>
    <name evidence="1" type="ORF">PQR08_20860</name>
</gene>
<name>A0ABW9CRM5_9BURK</name>
<proteinExistence type="predicted"/>
<dbReference type="EMBL" id="JAQQDB010000019">
    <property type="protein sequence ID" value="MFM0519885.1"/>
    <property type="molecule type" value="Genomic_DNA"/>
</dbReference>
<dbReference type="RefSeq" id="WP_250484337.1">
    <property type="nucleotide sequence ID" value="NZ_JAQQDB010000019.1"/>
</dbReference>
<sequence>MYLTSSQRSALMKAIAREQDDRERIAAIDAVVAQLRIDNPTAFHTVASLEQRVFFHEPGSDIPYLAAIKPKVPAPR</sequence>
<protein>
    <submittedName>
        <fullName evidence="1">Uncharacterized protein</fullName>
    </submittedName>
</protein>
<keyword evidence="2" id="KW-1185">Reference proteome</keyword>
<reference evidence="1 2" key="1">
    <citation type="journal article" date="2024" name="Chem. Sci.">
        <title>Discovery of megapolipeptins by genome mining of a Burkholderiales bacteria collection.</title>
        <authorList>
            <person name="Paulo B.S."/>
            <person name="Recchia M.J.J."/>
            <person name="Lee S."/>
            <person name="Fergusson C.H."/>
            <person name="Romanowski S.B."/>
            <person name="Hernandez A."/>
            <person name="Krull N."/>
            <person name="Liu D.Y."/>
            <person name="Cavanagh H."/>
            <person name="Bos A."/>
            <person name="Gray C.A."/>
            <person name="Murphy B.T."/>
            <person name="Linington R.G."/>
            <person name="Eustaquio A.S."/>
        </authorList>
    </citation>
    <scope>NUCLEOTIDE SEQUENCE [LARGE SCALE GENOMIC DNA]</scope>
    <source>
        <strain evidence="1 2">RL17-374-BIF-D</strain>
    </source>
</reference>
<evidence type="ECO:0000313" key="2">
    <source>
        <dbReference type="Proteomes" id="UP001629462"/>
    </source>
</evidence>
<dbReference type="Proteomes" id="UP001629462">
    <property type="component" value="Unassembled WGS sequence"/>
</dbReference>
<comment type="caution">
    <text evidence="1">The sequence shown here is derived from an EMBL/GenBank/DDBJ whole genome shotgun (WGS) entry which is preliminary data.</text>
</comment>
<evidence type="ECO:0000313" key="1">
    <source>
        <dbReference type="EMBL" id="MFM0519885.1"/>
    </source>
</evidence>
<accession>A0ABW9CRM5</accession>
<organism evidence="1 2">
    <name type="scientific">Caballeronia jiangsuensis</name>
    <dbReference type="NCBI Taxonomy" id="1458357"/>
    <lineage>
        <taxon>Bacteria</taxon>
        <taxon>Pseudomonadati</taxon>
        <taxon>Pseudomonadota</taxon>
        <taxon>Betaproteobacteria</taxon>
        <taxon>Burkholderiales</taxon>
        <taxon>Burkholderiaceae</taxon>
        <taxon>Caballeronia</taxon>
    </lineage>
</organism>